<dbReference type="AlphaFoldDB" id="M8A971"/>
<gene>
    <name evidence="1" type="ORF">TRIUR3_06548</name>
</gene>
<organism evidence="1">
    <name type="scientific">Triticum urartu</name>
    <name type="common">Red wild einkorn</name>
    <name type="synonym">Crithodium urartu</name>
    <dbReference type="NCBI Taxonomy" id="4572"/>
    <lineage>
        <taxon>Eukaryota</taxon>
        <taxon>Viridiplantae</taxon>
        <taxon>Streptophyta</taxon>
        <taxon>Embryophyta</taxon>
        <taxon>Tracheophyta</taxon>
        <taxon>Spermatophyta</taxon>
        <taxon>Magnoliopsida</taxon>
        <taxon>Liliopsida</taxon>
        <taxon>Poales</taxon>
        <taxon>Poaceae</taxon>
        <taxon>BOP clade</taxon>
        <taxon>Pooideae</taxon>
        <taxon>Triticodae</taxon>
        <taxon>Triticeae</taxon>
        <taxon>Triticinae</taxon>
        <taxon>Triticum</taxon>
    </lineage>
</organism>
<name>M8A971_TRIUA</name>
<sequence length="66" mass="6773">MAGADFSCTVVFGHLGGPAERGGKKKESPIKSMKSTGKVNPEAPGWTRRESLSSRIAGLAGASALQ</sequence>
<protein>
    <submittedName>
        <fullName evidence="1">Uncharacterized protein</fullName>
    </submittedName>
</protein>
<reference evidence="1" key="1">
    <citation type="journal article" date="2013" name="Nature">
        <title>Draft genome of the wheat A-genome progenitor Triticum urartu.</title>
        <authorList>
            <person name="Ling H.Q."/>
            <person name="Zhao S."/>
            <person name="Liu D."/>
            <person name="Wang J."/>
            <person name="Sun H."/>
            <person name="Zhang C."/>
            <person name="Fan H."/>
            <person name="Li D."/>
            <person name="Dong L."/>
            <person name="Tao Y."/>
            <person name="Gao C."/>
            <person name="Wu H."/>
            <person name="Li Y."/>
            <person name="Cui Y."/>
            <person name="Guo X."/>
            <person name="Zheng S."/>
            <person name="Wang B."/>
            <person name="Yu K."/>
            <person name="Liang Q."/>
            <person name="Yang W."/>
            <person name="Lou X."/>
            <person name="Chen J."/>
            <person name="Feng M."/>
            <person name="Jian J."/>
            <person name="Zhang X."/>
            <person name="Luo G."/>
            <person name="Jiang Y."/>
            <person name="Liu J."/>
            <person name="Wang Z."/>
            <person name="Sha Y."/>
            <person name="Zhang B."/>
            <person name="Wu H."/>
            <person name="Tang D."/>
            <person name="Shen Q."/>
            <person name="Xue P."/>
            <person name="Zou S."/>
            <person name="Wang X."/>
            <person name="Liu X."/>
            <person name="Wang F."/>
            <person name="Yang Y."/>
            <person name="An X."/>
            <person name="Dong Z."/>
            <person name="Zhang K."/>
            <person name="Zhang X."/>
            <person name="Luo M.C."/>
            <person name="Dvorak J."/>
            <person name="Tong Y."/>
            <person name="Wang J."/>
            <person name="Yang H."/>
            <person name="Li Z."/>
            <person name="Wang D."/>
            <person name="Zhang A."/>
            <person name="Wang J."/>
        </authorList>
    </citation>
    <scope>NUCLEOTIDE SEQUENCE</scope>
</reference>
<evidence type="ECO:0000313" key="1">
    <source>
        <dbReference type="EMBL" id="EMS57024.1"/>
    </source>
</evidence>
<proteinExistence type="predicted"/>
<dbReference type="EMBL" id="KD150993">
    <property type="protein sequence ID" value="EMS57024.1"/>
    <property type="molecule type" value="Genomic_DNA"/>
</dbReference>
<accession>M8A971</accession>